<dbReference type="STRING" id="765257.A0A0C9ZS27"/>
<dbReference type="PANTHER" id="PTHR14467">
    <property type="entry name" value="ARV1"/>
    <property type="match status" value="1"/>
</dbReference>
<dbReference type="GO" id="GO:0000139">
    <property type="term" value="C:Golgi membrane"/>
    <property type="evidence" value="ECO:0007669"/>
    <property type="project" value="UniProtKB-SubCell"/>
</dbReference>
<dbReference type="EMBL" id="KN833691">
    <property type="protein sequence ID" value="KIK28869.1"/>
    <property type="molecule type" value="Genomic_DNA"/>
</dbReference>
<reference evidence="12" key="2">
    <citation type="submission" date="2015-01" db="EMBL/GenBank/DDBJ databases">
        <title>Evolutionary Origins and Diversification of the Mycorrhizal Mutualists.</title>
        <authorList>
            <consortium name="DOE Joint Genome Institute"/>
            <consortium name="Mycorrhizal Genomics Consortium"/>
            <person name="Kohler A."/>
            <person name="Kuo A."/>
            <person name="Nagy L.G."/>
            <person name="Floudas D."/>
            <person name="Copeland A."/>
            <person name="Barry K.W."/>
            <person name="Cichocki N."/>
            <person name="Veneault-Fourrey C."/>
            <person name="LaButti K."/>
            <person name="Lindquist E.A."/>
            <person name="Lipzen A."/>
            <person name="Lundell T."/>
            <person name="Morin E."/>
            <person name="Murat C."/>
            <person name="Riley R."/>
            <person name="Ohm R."/>
            <person name="Sun H."/>
            <person name="Tunlid A."/>
            <person name="Henrissat B."/>
            <person name="Grigoriev I.V."/>
            <person name="Hibbett D.S."/>
            <person name="Martin F."/>
        </authorList>
    </citation>
    <scope>NUCLEOTIDE SEQUENCE [LARGE SCALE GENOMIC DNA]</scope>
    <source>
        <strain evidence="12">441</strain>
    </source>
</reference>
<evidence type="ECO:0000313" key="12">
    <source>
        <dbReference type="Proteomes" id="UP000054018"/>
    </source>
</evidence>
<reference evidence="11 12" key="1">
    <citation type="submission" date="2014-04" db="EMBL/GenBank/DDBJ databases">
        <authorList>
            <consortium name="DOE Joint Genome Institute"/>
            <person name="Kuo A."/>
            <person name="Kohler A."/>
            <person name="Costa M.D."/>
            <person name="Nagy L.G."/>
            <person name="Floudas D."/>
            <person name="Copeland A."/>
            <person name="Barry K.W."/>
            <person name="Cichocki N."/>
            <person name="Veneault-Fourrey C."/>
            <person name="LaButti K."/>
            <person name="Lindquist E.A."/>
            <person name="Lipzen A."/>
            <person name="Lundell T."/>
            <person name="Morin E."/>
            <person name="Murat C."/>
            <person name="Sun H."/>
            <person name="Tunlid A."/>
            <person name="Henrissat B."/>
            <person name="Grigoriev I.V."/>
            <person name="Hibbett D.S."/>
            <person name="Martin F."/>
            <person name="Nordberg H.P."/>
            <person name="Cantor M.N."/>
            <person name="Hua S.X."/>
        </authorList>
    </citation>
    <scope>NUCLEOTIDE SEQUENCE [LARGE SCALE GENOMIC DNA]</scope>
    <source>
        <strain evidence="11 12">441</strain>
    </source>
</reference>
<keyword evidence="10" id="KW-0333">Golgi apparatus</keyword>
<keyword evidence="7 10" id="KW-0445">Lipid transport</keyword>
<comment type="function">
    <text evidence="10">Regulates also the sphingolipid metabolism.</text>
</comment>
<protein>
    <recommendedName>
        <fullName evidence="10">Protein ARV</fullName>
    </recommendedName>
</protein>
<dbReference type="GO" id="GO:0032541">
    <property type="term" value="C:cortical endoplasmic reticulum"/>
    <property type="evidence" value="ECO:0007669"/>
    <property type="project" value="TreeGrafter"/>
</dbReference>
<keyword evidence="6" id="KW-1133">Transmembrane helix</keyword>
<dbReference type="GO" id="GO:0032366">
    <property type="term" value="P:intracellular sterol transport"/>
    <property type="evidence" value="ECO:0007669"/>
    <property type="project" value="UniProtKB-UniRule"/>
</dbReference>
<comment type="function">
    <text evidence="10">Mediator of sterol homeostasis involved in sterol uptake, trafficking and distribution into membranes.</text>
</comment>
<name>A0A0C9ZS27_9AGAM</name>
<dbReference type="GO" id="GO:0005789">
    <property type="term" value="C:endoplasmic reticulum membrane"/>
    <property type="evidence" value="ECO:0007669"/>
    <property type="project" value="UniProtKB-SubCell"/>
</dbReference>
<keyword evidence="5 10" id="KW-0256">Endoplasmic reticulum</keyword>
<dbReference type="Pfam" id="PF04161">
    <property type="entry name" value="Arv1"/>
    <property type="match status" value="1"/>
</dbReference>
<organism evidence="11 12">
    <name type="scientific">Pisolithus microcarpus 441</name>
    <dbReference type="NCBI Taxonomy" id="765257"/>
    <lineage>
        <taxon>Eukaryota</taxon>
        <taxon>Fungi</taxon>
        <taxon>Dikarya</taxon>
        <taxon>Basidiomycota</taxon>
        <taxon>Agaricomycotina</taxon>
        <taxon>Agaricomycetes</taxon>
        <taxon>Agaricomycetidae</taxon>
        <taxon>Boletales</taxon>
        <taxon>Sclerodermatineae</taxon>
        <taxon>Pisolithaceae</taxon>
        <taxon>Pisolithus</taxon>
    </lineage>
</organism>
<keyword evidence="4" id="KW-0812">Transmembrane</keyword>
<accession>A0A0C9ZS27</accession>
<evidence type="ECO:0000256" key="1">
    <source>
        <dbReference type="ARBA" id="ARBA00004477"/>
    </source>
</evidence>
<dbReference type="Proteomes" id="UP000054018">
    <property type="component" value="Unassembled WGS sequence"/>
</dbReference>
<evidence type="ECO:0000256" key="5">
    <source>
        <dbReference type="ARBA" id="ARBA00022824"/>
    </source>
</evidence>
<dbReference type="OrthoDB" id="2192830at2759"/>
<dbReference type="InterPro" id="IPR007290">
    <property type="entry name" value="Arv1"/>
</dbReference>
<sequence>MPICITCTEPTPYLYTVYSDSAYNLRLEQCKKCLSFADPYVEHDSLTLILDLILLKRGVYRHLLYNRGSEPRIVCETKNATIPTNPSNAELAREKARWMRILRLSSGTVLVDAFIRWAQLNPTICADISQWSNDTSVVFLRILVGCFVETVAFHGGVMLASIFVLHVSDWLTAASHIRKEGVSGVRQQFRISLIPLSVHYSSFTKYFLLFLLTIWRPSTSKIDGKPYRYHGPLYENALVIRALEIWDEDKLDREWVVRNILGGVAAGFGLRVVLDCHPFFTTAVILVGWVVKTAVAELLRDWVSVDQDVWLAYSIP</sequence>
<keyword evidence="12" id="KW-1185">Reference proteome</keyword>
<evidence type="ECO:0000313" key="11">
    <source>
        <dbReference type="EMBL" id="KIK28869.1"/>
    </source>
</evidence>
<comment type="similarity">
    <text evidence="2 10">Belongs to the ARV1 family.</text>
</comment>
<dbReference type="PANTHER" id="PTHR14467:SF0">
    <property type="entry name" value="PROTEIN ARV1"/>
    <property type="match status" value="1"/>
</dbReference>
<comment type="subcellular location">
    <subcellularLocation>
        <location evidence="1 10">Endoplasmic reticulum membrane</location>
        <topology evidence="1 10">Multi-pass membrane protein</topology>
    </subcellularLocation>
    <subcellularLocation>
        <location evidence="10">Golgi apparatus membrane</location>
        <topology evidence="10">Multi-pass membrane protein</topology>
    </subcellularLocation>
</comment>
<gene>
    <name evidence="11" type="ORF">PISMIDRAFT_556330</name>
</gene>
<dbReference type="GO" id="GO:0097036">
    <property type="term" value="P:regulation of plasma membrane sterol distribution"/>
    <property type="evidence" value="ECO:0007669"/>
    <property type="project" value="UniProtKB-UniRule"/>
</dbReference>
<proteinExistence type="inferred from homology"/>
<evidence type="ECO:0000256" key="8">
    <source>
        <dbReference type="ARBA" id="ARBA00023098"/>
    </source>
</evidence>
<dbReference type="GO" id="GO:0006665">
    <property type="term" value="P:sphingolipid metabolic process"/>
    <property type="evidence" value="ECO:0007669"/>
    <property type="project" value="UniProtKB-UniRule"/>
</dbReference>
<dbReference type="GO" id="GO:0016125">
    <property type="term" value="P:sterol metabolic process"/>
    <property type="evidence" value="ECO:0007669"/>
    <property type="project" value="UniProtKB-UniRule"/>
</dbReference>
<dbReference type="HOGENOM" id="CLU_860831_0_0_1"/>
<evidence type="ECO:0000256" key="9">
    <source>
        <dbReference type="ARBA" id="ARBA00023136"/>
    </source>
</evidence>
<dbReference type="AlphaFoldDB" id="A0A0C9ZS27"/>
<evidence type="ECO:0000256" key="4">
    <source>
        <dbReference type="ARBA" id="ARBA00022692"/>
    </source>
</evidence>
<keyword evidence="3 10" id="KW-0813">Transport</keyword>
<keyword evidence="10" id="KW-0746">Sphingolipid metabolism</keyword>
<evidence type="ECO:0000256" key="7">
    <source>
        <dbReference type="ARBA" id="ARBA00023055"/>
    </source>
</evidence>
<evidence type="ECO:0000256" key="6">
    <source>
        <dbReference type="ARBA" id="ARBA00022989"/>
    </source>
</evidence>
<keyword evidence="8 10" id="KW-0443">Lipid metabolism</keyword>
<evidence type="ECO:0000256" key="2">
    <source>
        <dbReference type="ARBA" id="ARBA00009187"/>
    </source>
</evidence>
<evidence type="ECO:0000256" key="3">
    <source>
        <dbReference type="ARBA" id="ARBA00022448"/>
    </source>
</evidence>
<evidence type="ECO:0000256" key="10">
    <source>
        <dbReference type="RuleBase" id="RU368065"/>
    </source>
</evidence>
<keyword evidence="9" id="KW-0472">Membrane</keyword>